<keyword evidence="4 7" id="KW-0547">Nucleotide-binding</keyword>
<evidence type="ECO:0000256" key="2">
    <source>
        <dbReference type="ARBA" id="ARBA00014793"/>
    </source>
</evidence>
<comment type="subunit">
    <text evidence="7">Heteromultimer composed of small subunits (RfcS) and large subunits (RfcL).</text>
</comment>
<comment type="caution">
    <text evidence="11">The sequence shown here is derived from an EMBL/GenBank/DDBJ whole genome shotgun (WGS) entry which is preliminary data.</text>
</comment>
<dbReference type="GO" id="GO:0003689">
    <property type="term" value="F:DNA clamp loader activity"/>
    <property type="evidence" value="ECO:0007669"/>
    <property type="project" value="UniProtKB-UniRule"/>
</dbReference>
<evidence type="ECO:0000256" key="7">
    <source>
        <dbReference type="HAMAP-Rule" id="MF_01508"/>
    </source>
</evidence>
<evidence type="ECO:0000256" key="5">
    <source>
        <dbReference type="ARBA" id="ARBA00022840"/>
    </source>
</evidence>
<sequence length="482" mass="55399">MLLLSIVAGDPSTEKKIPWIIKYRPKQVNEVVNQEQAKQRILEWLKRWPNVEKKALLLYGPPGVGKTSLVEAIANELGYDLIELNASDNRKREDIDRIVVRTSLTKSLATQSTKKIVLLDEVDGVADKDDAGGLEAIKKLVELTAVPIIMTANNPWNQKLRSLREISEMIQFKKLTKNEMIYLLRQICSKEKIECANDVLEYIVERSEGDLRSAINDLEVLYEGRSKVLLQEAKAILRPRDREHDPFETLRLLFSANYAWQAKSVLNQSQLDYDQLKLWLEENIVHQYQDPEDMARAYEALSRADIYLGRILKTGEWDLLSYSIDIMTAGVSLAAKNNTKDKYRWIKYSFPQRLTLASKSKEIRSILDDISKIISLKLHVSTSTAKNDIIPLLRAISINNPQIATRISMWLGFSEKMLELISGPNKSHVIEQYKQLKKLLQQRYNTIHEKKEKEPRSPIKPSNETSKKPEKESKSLLSFAKK</sequence>
<dbReference type="InterPro" id="IPR003959">
    <property type="entry name" value="ATPase_AAA_core"/>
</dbReference>
<dbReference type="InterPro" id="IPR027417">
    <property type="entry name" value="P-loop_NTPase"/>
</dbReference>
<evidence type="ECO:0000256" key="8">
    <source>
        <dbReference type="SAM" id="MobiDB-lite"/>
    </source>
</evidence>
<comment type="function">
    <text evidence="7">Part of the RFC clamp loader complex which loads the PCNA sliding clamp onto DNA.</text>
</comment>
<feature type="domain" description="AAA+ ATPase" evidence="9">
    <location>
        <begin position="52"/>
        <end position="176"/>
    </location>
</feature>
<accession>A0A7C4JLL2</accession>
<dbReference type="EMBL" id="DTBD01000080">
    <property type="protein sequence ID" value="HGQ65239.1"/>
    <property type="molecule type" value="Genomic_DNA"/>
</dbReference>
<dbReference type="GO" id="GO:0016887">
    <property type="term" value="F:ATP hydrolysis activity"/>
    <property type="evidence" value="ECO:0007669"/>
    <property type="project" value="InterPro"/>
</dbReference>
<proteinExistence type="inferred from homology"/>
<evidence type="ECO:0000256" key="3">
    <source>
        <dbReference type="ARBA" id="ARBA00022705"/>
    </source>
</evidence>
<comment type="similarity">
    <text evidence="1 7">Belongs to the activator 1 small subunits family. RfcL subfamily.</text>
</comment>
<evidence type="ECO:0000259" key="9">
    <source>
        <dbReference type="SMART" id="SM00382"/>
    </source>
</evidence>
<evidence type="ECO:0000256" key="4">
    <source>
        <dbReference type="ARBA" id="ARBA00022741"/>
    </source>
</evidence>
<dbReference type="SUPFAM" id="SSF52540">
    <property type="entry name" value="P-loop containing nucleoside triphosphate hydrolases"/>
    <property type="match status" value="1"/>
</dbReference>
<dbReference type="InterPro" id="IPR003593">
    <property type="entry name" value="AAA+_ATPase"/>
</dbReference>
<gene>
    <name evidence="7" type="primary">rfcL</name>
    <name evidence="11" type="ORF">ENU08_08365</name>
    <name evidence="10" type="ORF">ENU41_08410</name>
</gene>
<dbReference type="AlphaFoldDB" id="A0A7C4JLL2"/>
<dbReference type="CDD" id="cd18140">
    <property type="entry name" value="HLD_clamp_RFC"/>
    <property type="match status" value="1"/>
</dbReference>
<dbReference type="PANTHER" id="PTHR23389">
    <property type="entry name" value="CHROMOSOME TRANSMISSION FIDELITY FACTOR 18"/>
    <property type="match status" value="1"/>
</dbReference>
<dbReference type="EMBL" id="DTCK01000045">
    <property type="protein sequence ID" value="HGQ36676.1"/>
    <property type="molecule type" value="Genomic_DNA"/>
</dbReference>
<dbReference type="PANTHER" id="PTHR23389:SF6">
    <property type="entry name" value="REPLICATION FACTOR C SUBUNIT 1"/>
    <property type="match status" value="1"/>
</dbReference>
<dbReference type="Pfam" id="PF21960">
    <property type="entry name" value="RCF1-5-like_lid"/>
    <property type="match status" value="1"/>
</dbReference>
<dbReference type="SMART" id="SM00382">
    <property type="entry name" value="AAA"/>
    <property type="match status" value="1"/>
</dbReference>
<feature type="compositionally biased region" description="Basic and acidic residues" evidence="8">
    <location>
        <begin position="446"/>
        <end position="457"/>
    </location>
</feature>
<keyword evidence="3 7" id="KW-0235">DNA replication</keyword>
<evidence type="ECO:0000256" key="6">
    <source>
        <dbReference type="ARBA" id="ARBA00032141"/>
    </source>
</evidence>
<evidence type="ECO:0000313" key="10">
    <source>
        <dbReference type="EMBL" id="HGQ36676.1"/>
    </source>
</evidence>
<reference evidence="11" key="1">
    <citation type="journal article" date="2020" name="mSystems">
        <title>Genome- and Community-Level Interaction Insights into Carbon Utilization and Element Cycling Functions of Hydrothermarchaeota in Hydrothermal Sediment.</title>
        <authorList>
            <person name="Zhou Z."/>
            <person name="Liu Y."/>
            <person name="Xu W."/>
            <person name="Pan J."/>
            <person name="Luo Z.H."/>
            <person name="Li M."/>
        </authorList>
    </citation>
    <scope>NUCLEOTIDE SEQUENCE [LARGE SCALE GENOMIC DNA]</scope>
    <source>
        <strain evidence="11">SpSt-637</strain>
        <strain evidence="10">SpSt-667</strain>
    </source>
</reference>
<dbReference type="GO" id="GO:0005524">
    <property type="term" value="F:ATP binding"/>
    <property type="evidence" value="ECO:0007669"/>
    <property type="project" value="UniProtKB-UniRule"/>
</dbReference>
<feature type="binding site" evidence="7">
    <location>
        <begin position="60"/>
        <end position="67"/>
    </location>
    <ligand>
        <name>ATP</name>
        <dbReference type="ChEBI" id="CHEBI:30616"/>
    </ligand>
</feature>
<dbReference type="InterPro" id="IPR023935">
    <property type="entry name" value="Rep_factor-C_lsu"/>
</dbReference>
<organism evidence="11">
    <name type="scientific">Ignisphaera aggregans</name>
    <dbReference type="NCBI Taxonomy" id="334771"/>
    <lineage>
        <taxon>Archaea</taxon>
        <taxon>Thermoproteota</taxon>
        <taxon>Thermoprotei</taxon>
        <taxon>Desulfurococcales</taxon>
        <taxon>Desulfurococcaceae</taxon>
        <taxon>Ignisphaera</taxon>
    </lineage>
</organism>
<dbReference type="GO" id="GO:0006260">
    <property type="term" value="P:DNA replication"/>
    <property type="evidence" value="ECO:0007669"/>
    <property type="project" value="UniProtKB-UniRule"/>
</dbReference>
<dbReference type="Gene3D" id="3.40.50.300">
    <property type="entry name" value="P-loop containing nucleotide triphosphate hydrolases"/>
    <property type="match status" value="1"/>
</dbReference>
<keyword evidence="5 7" id="KW-0067">ATP-binding</keyword>
<feature type="region of interest" description="Disordered" evidence="8">
    <location>
        <begin position="446"/>
        <end position="482"/>
    </location>
</feature>
<protein>
    <recommendedName>
        <fullName evidence="2 7">Replication factor C large subunit</fullName>
        <shortName evidence="7">RFC large subunit</shortName>
    </recommendedName>
    <alternativeName>
        <fullName evidence="6 7">Clamp loader large subunit</fullName>
    </alternativeName>
</protein>
<dbReference type="Gene3D" id="1.10.8.60">
    <property type="match status" value="1"/>
</dbReference>
<dbReference type="CDD" id="cd00009">
    <property type="entry name" value="AAA"/>
    <property type="match status" value="1"/>
</dbReference>
<dbReference type="NCBIfam" id="NF003229">
    <property type="entry name" value="PRK04195.1-5"/>
    <property type="match status" value="1"/>
</dbReference>
<evidence type="ECO:0000313" key="11">
    <source>
        <dbReference type="EMBL" id="HGQ65239.1"/>
    </source>
</evidence>
<dbReference type="InterPro" id="IPR047854">
    <property type="entry name" value="RFC_lid"/>
</dbReference>
<dbReference type="HAMAP" id="MF_01508">
    <property type="entry name" value="RfcL"/>
    <property type="match status" value="1"/>
</dbReference>
<feature type="compositionally biased region" description="Basic and acidic residues" evidence="8">
    <location>
        <begin position="465"/>
        <end position="474"/>
    </location>
</feature>
<name>A0A7C4JLL2_9CREN</name>
<dbReference type="Pfam" id="PF00004">
    <property type="entry name" value="AAA"/>
    <property type="match status" value="1"/>
</dbReference>
<evidence type="ECO:0000256" key="1">
    <source>
        <dbReference type="ARBA" id="ARBA00006878"/>
    </source>
</evidence>